<dbReference type="AlphaFoldDB" id="A0A2P2R3Y5"/>
<name>A0A2P2R3Y5_RHIMU</name>
<accession>A0A2P2R3Y5</accession>
<protein>
    <submittedName>
        <fullName evidence="1">Uncharacterized protein</fullName>
    </submittedName>
</protein>
<dbReference type="EMBL" id="GGEC01093350">
    <property type="protein sequence ID" value="MBX73834.1"/>
    <property type="molecule type" value="Transcribed_RNA"/>
</dbReference>
<proteinExistence type="predicted"/>
<sequence length="47" mass="5321">MTPILSPLNLTLKSFPHLGNHLRISLQIIRSILSNWMVTIANRIPCP</sequence>
<evidence type="ECO:0000313" key="1">
    <source>
        <dbReference type="EMBL" id="MBX73834.1"/>
    </source>
</evidence>
<organism evidence="1">
    <name type="scientific">Rhizophora mucronata</name>
    <name type="common">Asiatic mangrove</name>
    <dbReference type="NCBI Taxonomy" id="61149"/>
    <lineage>
        <taxon>Eukaryota</taxon>
        <taxon>Viridiplantae</taxon>
        <taxon>Streptophyta</taxon>
        <taxon>Embryophyta</taxon>
        <taxon>Tracheophyta</taxon>
        <taxon>Spermatophyta</taxon>
        <taxon>Magnoliopsida</taxon>
        <taxon>eudicotyledons</taxon>
        <taxon>Gunneridae</taxon>
        <taxon>Pentapetalae</taxon>
        <taxon>rosids</taxon>
        <taxon>fabids</taxon>
        <taxon>Malpighiales</taxon>
        <taxon>Rhizophoraceae</taxon>
        <taxon>Rhizophora</taxon>
    </lineage>
</organism>
<reference evidence="1" key="1">
    <citation type="submission" date="2018-02" db="EMBL/GenBank/DDBJ databases">
        <title>Rhizophora mucronata_Transcriptome.</title>
        <authorList>
            <person name="Meera S.P."/>
            <person name="Sreeshan A."/>
            <person name="Augustine A."/>
        </authorList>
    </citation>
    <scope>NUCLEOTIDE SEQUENCE</scope>
    <source>
        <tissue evidence="1">Leaf</tissue>
    </source>
</reference>